<sequence length="412" mass="45629">MKKSGKFRYGSLLLLSTITILGISLASVNEASAEDIQSEETQIIENSSEEFPITSDVPEVYLDRQGKAEEMAPETFAENPGSNTAVADPQVRSAMAANEALIVIHRIYNPNNGEHLHTQSASEKDYLVSIGWYYEGTSMKVNMTGNALFRVYNPNSGEHFWTANQGEIDSLRRNGWVYEGNAWSTPDTGIPMYRLFNQNARNAGSHHYTTDAGERDGLVKAGWKNEGIAYYVVAKGDPINNPAPQRNFFGITRQAIIDELNVNGGRYLGTPFRGVASNNPELYMQPGSGMNCAGFVAAAIRNAGGDLNRISAISNNWGSWANGYNWRNALNQGTTRHEFPNVAALLNSGLAEKGDIFYFEPNFGEVNFDCHIGFFWGNTPHENVAFHQVYPVNRISNIYSNTGYSKVILYKM</sequence>
<dbReference type="Pfam" id="PF18885">
    <property type="entry name" value="DUF5648"/>
    <property type="match status" value="1"/>
</dbReference>
<comment type="caution">
    <text evidence="2">The sequence shown here is derived from an EMBL/GenBank/DDBJ whole genome shotgun (WGS) entry which is preliminary data.</text>
</comment>
<protein>
    <recommendedName>
        <fullName evidence="1">DUF5648 domain-containing protein</fullName>
    </recommendedName>
</protein>
<dbReference type="RefSeq" id="WP_218325753.1">
    <property type="nucleotide sequence ID" value="NZ_JAHUZB010000003.1"/>
</dbReference>
<accession>A0ABS6TCR7</accession>
<dbReference type="Proteomes" id="UP000774130">
    <property type="component" value="Unassembled WGS sequence"/>
</dbReference>
<feature type="domain" description="DUF5648" evidence="1">
    <location>
        <begin position="104"/>
        <end position="233"/>
    </location>
</feature>
<name>A0ABS6TCR7_9ENTE</name>
<dbReference type="EMBL" id="JAHUZB010000003">
    <property type="protein sequence ID" value="MBV7390696.1"/>
    <property type="molecule type" value="Genomic_DNA"/>
</dbReference>
<organism evidence="2 3">
    <name type="scientific">Enterococcus alishanensis</name>
    <dbReference type="NCBI Taxonomy" id="1303817"/>
    <lineage>
        <taxon>Bacteria</taxon>
        <taxon>Bacillati</taxon>
        <taxon>Bacillota</taxon>
        <taxon>Bacilli</taxon>
        <taxon>Lactobacillales</taxon>
        <taxon>Enterococcaceae</taxon>
        <taxon>Enterococcus</taxon>
    </lineage>
</organism>
<keyword evidence="3" id="KW-1185">Reference proteome</keyword>
<proteinExistence type="predicted"/>
<evidence type="ECO:0000259" key="1">
    <source>
        <dbReference type="Pfam" id="PF18885"/>
    </source>
</evidence>
<evidence type="ECO:0000313" key="2">
    <source>
        <dbReference type="EMBL" id="MBV7390696.1"/>
    </source>
</evidence>
<gene>
    <name evidence="2" type="ORF">KUA55_08395</name>
</gene>
<reference evidence="2 3" key="1">
    <citation type="submission" date="2021-06" db="EMBL/GenBank/DDBJ databases">
        <title>Enterococcus alishanensis sp. nov., a novel lactic acid bacterium isolated from fresh coffee beans.</title>
        <authorList>
            <person name="Chen Y.-S."/>
        </authorList>
    </citation>
    <scope>NUCLEOTIDE SEQUENCE [LARGE SCALE GENOMIC DNA]</scope>
    <source>
        <strain evidence="2 3">ALS3</strain>
    </source>
</reference>
<evidence type="ECO:0000313" key="3">
    <source>
        <dbReference type="Proteomes" id="UP000774130"/>
    </source>
</evidence>
<dbReference type="InterPro" id="IPR043708">
    <property type="entry name" value="DUF5648"/>
</dbReference>